<dbReference type="InterPro" id="IPR036291">
    <property type="entry name" value="NAD(P)-bd_dom_sf"/>
</dbReference>
<dbReference type="EMBL" id="JBHRTE010000033">
    <property type="protein sequence ID" value="MFC3167826.1"/>
    <property type="molecule type" value="Genomic_DNA"/>
</dbReference>
<evidence type="ECO:0000313" key="7">
    <source>
        <dbReference type="EMBL" id="MFC3167826.1"/>
    </source>
</evidence>
<comment type="similarity">
    <text evidence="1 4">Belongs to the D-isomer specific 2-hydroxyacid dehydrogenase family.</text>
</comment>
<reference evidence="8" key="1">
    <citation type="journal article" date="2019" name="Int. J. Syst. Evol. Microbiol.">
        <title>The Global Catalogue of Microorganisms (GCM) 10K type strain sequencing project: providing services to taxonomists for standard genome sequencing and annotation.</title>
        <authorList>
            <consortium name="The Broad Institute Genomics Platform"/>
            <consortium name="The Broad Institute Genome Sequencing Center for Infectious Disease"/>
            <person name="Wu L."/>
            <person name="Ma J."/>
        </authorList>
    </citation>
    <scope>NUCLEOTIDE SEQUENCE [LARGE SCALE GENOMIC DNA]</scope>
    <source>
        <strain evidence="8">KCTC 52239</strain>
    </source>
</reference>
<feature type="domain" description="D-isomer specific 2-hydroxyacid dehydrogenase NAD-binding" evidence="6">
    <location>
        <begin position="108"/>
        <end position="277"/>
    </location>
</feature>
<dbReference type="Pfam" id="PF00389">
    <property type="entry name" value="2-Hacid_dh"/>
    <property type="match status" value="1"/>
</dbReference>
<comment type="caution">
    <text evidence="7">The sequence shown here is derived from an EMBL/GenBank/DDBJ whole genome shotgun (WGS) entry which is preliminary data.</text>
</comment>
<protein>
    <submittedName>
        <fullName evidence="7">2-hydroxyacid dehydrogenase</fullName>
    </submittedName>
</protein>
<dbReference type="SUPFAM" id="SSF52283">
    <property type="entry name" value="Formate/glycerate dehydrogenase catalytic domain-like"/>
    <property type="match status" value="1"/>
</dbReference>
<evidence type="ECO:0000256" key="2">
    <source>
        <dbReference type="ARBA" id="ARBA00023002"/>
    </source>
</evidence>
<dbReference type="InterPro" id="IPR050857">
    <property type="entry name" value="D-2-hydroxyacid_DH"/>
</dbReference>
<organism evidence="7 8">
    <name type="scientific">Paracoccus fontiphilus</name>
    <dbReference type="NCBI Taxonomy" id="1815556"/>
    <lineage>
        <taxon>Bacteria</taxon>
        <taxon>Pseudomonadati</taxon>
        <taxon>Pseudomonadota</taxon>
        <taxon>Alphaproteobacteria</taxon>
        <taxon>Rhodobacterales</taxon>
        <taxon>Paracoccaceae</taxon>
        <taxon>Paracoccus</taxon>
    </lineage>
</organism>
<evidence type="ECO:0000259" key="6">
    <source>
        <dbReference type="Pfam" id="PF02826"/>
    </source>
</evidence>
<dbReference type="InterPro" id="IPR006139">
    <property type="entry name" value="D-isomer_2_OHA_DH_cat_dom"/>
</dbReference>
<keyword evidence="8" id="KW-1185">Reference proteome</keyword>
<proteinExistence type="inferred from homology"/>
<dbReference type="Pfam" id="PF02826">
    <property type="entry name" value="2-Hacid_dh_C"/>
    <property type="match status" value="1"/>
</dbReference>
<evidence type="ECO:0000256" key="1">
    <source>
        <dbReference type="ARBA" id="ARBA00005854"/>
    </source>
</evidence>
<evidence type="ECO:0000256" key="4">
    <source>
        <dbReference type="RuleBase" id="RU003719"/>
    </source>
</evidence>
<name>A0ABV7II93_9RHOB</name>
<dbReference type="PANTHER" id="PTHR42789">
    <property type="entry name" value="D-ISOMER SPECIFIC 2-HYDROXYACID DEHYDROGENASE FAMILY PROTEIN (AFU_ORTHOLOGUE AFUA_6G10090)"/>
    <property type="match status" value="1"/>
</dbReference>
<feature type="domain" description="D-isomer specific 2-hydroxyacid dehydrogenase catalytic" evidence="5">
    <location>
        <begin position="6"/>
        <end position="295"/>
    </location>
</feature>
<evidence type="ECO:0000313" key="8">
    <source>
        <dbReference type="Proteomes" id="UP001595557"/>
    </source>
</evidence>
<accession>A0ABV7II93</accession>
<dbReference type="Proteomes" id="UP001595557">
    <property type="component" value="Unassembled WGS sequence"/>
</dbReference>
<dbReference type="InterPro" id="IPR006140">
    <property type="entry name" value="D-isomer_DH_NAD-bd"/>
</dbReference>
<evidence type="ECO:0000259" key="5">
    <source>
        <dbReference type="Pfam" id="PF00389"/>
    </source>
</evidence>
<dbReference type="Gene3D" id="3.40.50.720">
    <property type="entry name" value="NAD(P)-binding Rossmann-like Domain"/>
    <property type="match status" value="2"/>
</dbReference>
<gene>
    <name evidence="7" type="ORF">ACFOD7_07170</name>
</gene>
<dbReference type="SUPFAM" id="SSF51735">
    <property type="entry name" value="NAD(P)-binding Rossmann-fold domains"/>
    <property type="match status" value="1"/>
</dbReference>
<evidence type="ECO:0000256" key="3">
    <source>
        <dbReference type="ARBA" id="ARBA00023027"/>
    </source>
</evidence>
<dbReference type="RefSeq" id="WP_207472072.1">
    <property type="nucleotide sequence ID" value="NZ_JAFNAW010000111.1"/>
</dbReference>
<dbReference type="PANTHER" id="PTHR42789:SF1">
    <property type="entry name" value="D-ISOMER SPECIFIC 2-HYDROXYACID DEHYDROGENASE FAMILY PROTEIN (AFU_ORTHOLOGUE AFUA_6G10090)"/>
    <property type="match status" value="1"/>
</dbReference>
<keyword evidence="2 4" id="KW-0560">Oxidoreductase</keyword>
<keyword evidence="3" id="KW-0520">NAD</keyword>
<sequence length="296" mass="31626">MGKLVYVDATPHSVRLLQDLDCPDDMVIHEGDPEPEKLRGLIAEAETVWNGHTYMTAADLDAAPLLRRIIFLGTGASSYIDMEAALARGISIETIRGYGDRAVGQHAIALALDALRQIATMDRSIRTGHWEPLAGREFQDLTFGVVGMGGIGRATARLAAGLGFQVAGWNRSPVSDEPCPLVSLDDLLETADVISLHLALNAETSGLIDATALGRMKRDAVIVNTARAGLLDTPALVAALSENRLGHAALDVFDEEPLPVDHPLLLLPNVTVTAHAGFKTDAALRRLLAEALARVR</sequence>